<comment type="subcellular location">
    <subcellularLocation>
        <location evidence="1">Cell membrane</location>
        <topology evidence="1">Multi-pass membrane protein</topology>
    </subcellularLocation>
</comment>
<dbReference type="InterPro" id="IPR050510">
    <property type="entry name" value="Cation_transp_ATPase_P-type"/>
</dbReference>
<dbReference type="GO" id="GO:1990573">
    <property type="term" value="P:potassium ion import across plasma membrane"/>
    <property type="evidence" value="ECO:0007669"/>
    <property type="project" value="TreeGrafter"/>
</dbReference>
<protein>
    <recommendedName>
        <fullName evidence="11">Cation-transporting P-type ATPase N-terminal domain-containing protein</fullName>
    </recommendedName>
</protein>
<dbReference type="InterPro" id="IPR023298">
    <property type="entry name" value="ATPase_P-typ_TM_dom_sf"/>
</dbReference>
<keyword evidence="6" id="KW-1278">Translocase</keyword>
<sequence>MDLEKMSLPTPPGEANADDGAGQRIQFAPAGRPTRRTTQRKADEAAEGMTLGRRASSVHSVPPVLTEKERKRRKQEQEKTSVDITEHLLKPQDVADKYRTHISLEKPAESLGLQAERTEALREQYGLNVLTPPKKRHPLLKYLDYLTSLFNLLLIVAGVLEYILLGIDFQDNFQNTYLGAILIAVANINAFIEFYQHQKSQALLESFLNMIPAKSMCIRDGKLAQIEASTLLPGDVVFLRMGDKTPADVFVFSATDCKVDNSSLTGESEPQERTVDNDMANPLEATNIMFNSTLVVSGEAYGVVIRTGDTTVLGQIAHMTAGEEKLQSPLSREIGNFVKIIATIAIITAIIFFGISFPVNNNNVSLALNFAISIFVAWVPEGLPATVTMLLTIAAKRMASQNVLVKDLQGVETLGAITLLATDKTGTLTRNQMTTETIWTCGELYDATEHAGVGRAVASPDRPGVMEILHISALCSRAKFNRTDIPPRQREILGDATESGLVRYAADQIPEDFDKLTDKYPKVFEIPFNSDTKWHMSIHKKAHATGSLTLFMKGAPERVLKLCNRILTGPEGANAELTAATLAAYNDTYEHMAGQGHRVLGFAELLLPEQDFPENFTFDKKAKKYPLGNFVFVGLASLQDPPKHGVREAVGRCRAAGVKVMMVTGDHPLTAEAIGRKINMMIKETKPMMAKRTGRALEDIHEDEVKAIVVHGEQLDNLTDQEWDEILWKDEIIFARTSPKHKLEIVRRAQSMGHIVGVTGDGVNDSPALKKADLGIAMNKSGSDVSKEAASMILLDDNFASTVRGIEEGRLIFVNLKKSIKYTITHSTPEVIPTLLYVVVPIPLPLSAILILVIDLGFELIAALSFAWDPPETSEGLMKLPPRKPVTRETSDIFRRRALRRQRARFDEETGMVVAPEKQNQWQKALYEVKQVFTPAWWADKFENTGAEVLVDGPLLSWAYLEIGVLEAIGCLAGFFLVMQRRGISPYDAHVMQKGSGAPTYYWTKNALAYKGIDGPTQADILAEAQSMYYWSIMTMQMFNLFACKSRLRLPFGRYMFANHATFYCILGGAALAAFIIYTPGVEYVFGTSRSLVPLYWLVPMAFGCCTIAYATLRLVIARRARPVQWNPEISGLQMYPTIRTFRTMSSRRNSR</sequence>
<dbReference type="Gene3D" id="3.40.50.1000">
    <property type="entry name" value="HAD superfamily/HAD-like"/>
    <property type="match status" value="1"/>
</dbReference>
<dbReference type="InterPro" id="IPR001757">
    <property type="entry name" value="P_typ_ATPase"/>
</dbReference>
<dbReference type="InterPro" id="IPR006068">
    <property type="entry name" value="ATPase_P-typ_cation-transptr_C"/>
</dbReference>
<evidence type="ECO:0000259" key="11">
    <source>
        <dbReference type="SMART" id="SM00831"/>
    </source>
</evidence>
<dbReference type="Gene3D" id="2.70.150.10">
    <property type="entry name" value="Calcium-transporting ATPase, cytoplasmic transduction domain A"/>
    <property type="match status" value="1"/>
</dbReference>
<dbReference type="SUPFAM" id="SSF81665">
    <property type="entry name" value="Calcium ATPase, transmembrane domain M"/>
    <property type="match status" value="2"/>
</dbReference>
<dbReference type="SUPFAM" id="SSF56784">
    <property type="entry name" value="HAD-like"/>
    <property type="match status" value="1"/>
</dbReference>
<evidence type="ECO:0000256" key="10">
    <source>
        <dbReference type="SAM" id="Phobius"/>
    </source>
</evidence>
<dbReference type="InterPro" id="IPR018303">
    <property type="entry name" value="ATPase_P-typ_P_site"/>
</dbReference>
<feature type="domain" description="Cation-transporting P-type ATPase N-terminal" evidence="11">
    <location>
        <begin position="85"/>
        <end position="166"/>
    </location>
</feature>
<dbReference type="Gene3D" id="3.40.1110.10">
    <property type="entry name" value="Calcium-transporting ATPase, cytoplasmic domain N"/>
    <property type="match status" value="1"/>
</dbReference>
<evidence type="ECO:0000256" key="2">
    <source>
        <dbReference type="ARBA" id="ARBA00022475"/>
    </source>
</evidence>
<dbReference type="GO" id="GO:0016887">
    <property type="term" value="F:ATP hydrolysis activity"/>
    <property type="evidence" value="ECO:0007669"/>
    <property type="project" value="InterPro"/>
</dbReference>
<dbReference type="FunFam" id="3.40.50.1000:FF:000083">
    <property type="entry name" value="Sodium/potassium-transporting ATPase subunit alpha"/>
    <property type="match status" value="1"/>
</dbReference>
<dbReference type="InterPro" id="IPR008250">
    <property type="entry name" value="ATPase_P-typ_transduc_dom_A_sf"/>
</dbReference>
<dbReference type="PANTHER" id="PTHR43294">
    <property type="entry name" value="SODIUM/POTASSIUM-TRANSPORTING ATPASE SUBUNIT ALPHA"/>
    <property type="match status" value="1"/>
</dbReference>
<dbReference type="GO" id="GO:0030007">
    <property type="term" value="P:intracellular potassium ion homeostasis"/>
    <property type="evidence" value="ECO:0007669"/>
    <property type="project" value="TreeGrafter"/>
</dbReference>
<feature type="transmembrane region" description="Helical" evidence="10">
    <location>
        <begin position="177"/>
        <end position="195"/>
    </location>
</feature>
<dbReference type="SFLD" id="SFLDS00003">
    <property type="entry name" value="Haloacid_Dehalogenase"/>
    <property type="match status" value="1"/>
</dbReference>
<proteinExistence type="predicted"/>
<dbReference type="NCBIfam" id="TIGR01494">
    <property type="entry name" value="ATPase_P-type"/>
    <property type="match status" value="2"/>
</dbReference>
<dbReference type="Gene3D" id="1.20.1110.10">
    <property type="entry name" value="Calcium-transporting ATPase, transmembrane domain"/>
    <property type="match status" value="2"/>
</dbReference>
<dbReference type="SMART" id="SM00831">
    <property type="entry name" value="Cation_ATPase_N"/>
    <property type="match status" value="1"/>
</dbReference>
<dbReference type="InterPro" id="IPR036412">
    <property type="entry name" value="HAD-like_sf"/>
</dbReference>
<dbReference type="GO" id="GO:0006883">
    <property type="term" value="P:intracellular sodium ion homeostasis"/>
    <property type="evidence" value="ECO:0007669"/>
    <property type="project" value="TreeGrafter"/>
</dbReference>
<evidence type="ECO:0000256" key="1">
    <source>
        <dbReference type="ARBA" id="ARBA00004651"/>
    </source>
</evidence>
<dbReference type="InterPro" id="IPR004014">
    <property type="entry name" value="ATPase_P-typ_cation-transptr_N"/>
</dbReference>
<feature type="transmembrane region" description="Helical" evidence="10">
    <location>
        <begin position="337"/>
        <end position="358"/>
    </location>
</feature>
<keyword evidence="13" id="KW-1185">Reference proteome</keyword>
<gene>
    <name evidence="12" type="ORF">P8C59_002804</name>
</gene>
<keyword evidence="2" id="KW-1003">Cell membrane</keyword>
<dbReference type="InterPro" id="IPR023299">
    <property type="entry name" value="ATPase_P-typ_cyto_dom_N"/>
</dbReference>
<evidence type="ECO:0000256" key="7">
    <source>
        <dbReference type="ARBA" id="ARBA00022989"/>
    </source>
</evidence>
<dbReference type="PANTHER" id="PTHR43294:SF21">
    <property type="entry name" value="CATION TRANSPORTING ATPASE"/>
    <property type="match status" value="1"/>
</dbReference>
<evidence type="ECO:0000313" key="13">
    <source>
        <dbReference type="Proteomes" id="UP001217918"/>
    </source>
</evidence>
<keyword evidence="7 10" id="KW-1133">Transmembrane helix</keyword>
<evidence type="ECO:0000256" key="6">
    <source>
        <dbReference type="ARBA" id="ARBA00022967"/>
    </source>
</evidence>
<dbReference type="GO" id="GO:1902600">
    <property type="term" value="P:proton transmembrane transport"/>
    <property type="evidence" value="ECO:0007669"/>
    <property type="project" value="TreeGrafter"/>
</dbReference>
<dbReference type="Pfam" id="PF13246">
    <property type="entry name" value="Cation_ATPase"/>
    <property type="match status" value="1"/>
</dbReference>
<organism evidence="12 13">
    <name type="scientific">Phyllachora maydis</name>
    <dbReference type="NCBI Taxonomy" id="1825666"/>
    <lineage>
        <taxon>Eukaryota</taxon>
        <taxon>Fungi</taxon>
        <taxon>Dikarya</taxon>
        <taxon>Ascomycota</taxon>
        <taxon>Pezizomycotina</taxon>
        <taxon>Sordariomycetes</taxon>
        <taxon>Sordariomycetidae</taxon>
        <taxon>Phyllachorales</taxon>
        <taxon>Phyllachoraceae</taxon>
        <taxon>Phyllachora</taxon>
    </lineage>
</organism>
<dbReference type="GO" id="GO:0005886">
    <property type="term" value="C:plasma membrane"/>
    <property type="evidence" value="ECO:0007669"/>
    <property type="project" value="UniProtKB-SubCell"/>
</dbReference>
<dbReference type="Proteomes" id="UP001217918">
    <property type="component" value="Unassembled WGS sequence"/>
</dbReference>
<dbReference type="Pfam" id="PF00689">
    <property type="entry name" value="Cation_ATPase_C"/>
    <property type="match status" value="1"/>
</dbReference>
<accession>A0AAD9I0G1</accession>
<dbReference type="Pfam" id="PF00690">
    <property type="entry name" value="Cation_ATPase_N"/>
    <property type="match status" value="1"/>
</dbReference>
<feature type="transmembrane region" description="Helical" evidence="10">
    <location>
        <begin position="1055"/>
        <end position="1077"/>
    </location>
</feature>
<dbReference type="GO" id="GO:0005391">
    <property type="term" value="F:P-type sodium:potassium-exchanging transporter activity"/>
    <property type="evidence" value="ECO:0007669"/>
    <property type="project" value="TreeGrafter"/>
</dbReference>
<feature type="region of interest" description="Disordered" evidence="9">
    <location>
        <begin position="1"/>
        <end position="80"/>
    </location>
</feature>
<keyword evidence="8 10" id="KW-0472">Membrane</keyword>
<comment type="caution">
    <text evidence="12">The sequence shown here is derived from an EMBL/GenBank/DDBJ whole genome shotgun (WGS) entry which is preliminary data.</text>
</comment>
<dbReference type="InterPro" id="IPR059000">
    <property type="entry name" value="ATPase_P-type_domA"/>
</dbReference>
<evidence type="ECO:0000313" key="12">
    <source>
        <dbReference type="EMBL" id="KAK2068142.1"/>
    </source>
</evidence>
<dbReference type="GO" id="GO:0005524">
    <property type="term" value="F:ATP binding"/>
    <property type="evidence" value="ECO:0007669"/>
    <property type="project" value="UniProtKB-KW"/>
</dbReference>
<keyword evidence="5" id="KW-0067">ATP-binding</keyword>
<name>A0AAD9I0G1_9PEZI</name>
<dbReference type="InterPro" id="IPR044492">
    <property type="entry name" value="P_typ_ATPase_HD_dom"/>
</dbReference>
<feature type="transmembrane region" description="Helical" evidence="10">
    <location>
        <begin position="1097"/>
        <end position="1117"/>
    </location>
</feature>
<keyword evidence="4" id="KW-0547">Nucleotide-binding</keyword>
<dbReference type="SFLD" id="SFLDF00027">
    <property type="entry name" value="p-type_atpase"/>
    <property type="match status" value="1"/>
</dbReference>
<dbReference type="PROSITE" id="PS00154">
    <property type="entry name" value="ATPASE_E1_E2"/>
    <property type="match status" value="1"/>
</dbReference>
<dbReference type="PRINTS" id="PR00119">
    <property type="entry name" value="CATATPASE"/>
</dbReference>
<dbReference type="SUPFAM" id="SSF81660">
    <property type="entry name" value="Metal cation-transporting ATPase, ATP-binding domain N"/>
    <property type="match status" value="1"/>
</dbReference>
<dbReference type="AlphaFoldDB" id="A0AAD9I0G1"/>
<evidence type="ECO:0000256" key="4">
    <source>
        <dbReference type="ARBA" id="ARBA00022741"/>
    </source>
</evidence>
<reference evidence="12" key="1">
    <citation type="journal article" date="2023" name="Mol. Plant Microbe Interact.">
        <title>Elucidating the Obligate Nature and Biological Capacity of an Invasive Fungal Corn Pathogen.</title>
        <authorList>
            <person name="MacCready J.S."/>
            <person name="Roggenkamp E.M."/>
            <person name="Gdanetz K."/>
            <person name="Chilvers M.I."/>
        </authorList>
    </citation>
    <scope>NUCLEOTIDE SEQUENCE</scope>
    <source>
        <strain evidence="12">PM02</strain>
    </source>
</reference>
<feature type="transmembrane region" description="Helical" evidence="10">
    <location>
        <begin position="835"/>
        <end position="868"/>
    </location>
</feature>
<dbReference type="PRINTS" id="PR00121">
    <property type="entry name" value="NAKATPASE"/>
</dbReference>
<evidence type="ECO:0000256" key="5">
    <source>
        <dbReference type="ARBA" id="ARBA00022840"/>
    </source>
</evidence>
<feature type="transmembrane region" description="Helical" evidence="10">
    <location>
        <begin position="370"/>
        <end position="394"/>
    </location>
</feature>
<dbReference type="EMBL" id="JAQQPM010000002">
    <property type="protein sequence ID" value="KAK2068142.1"/>
    <property type="molecule type" value="Genomic_DNA"/>
</dbReference>
<feature type="transmembrane region" description="Helical" evidence="10">
    <location>
        <begin position="958"/>
        <end position="978"/>
    </location>
</feature>
<dbReference type="GO" id="GO:0036376">
    <property type="term" value="P:sodium ion export across plasma membrane"/>
    <property type="evidence" value="ECO:0007669"/>
    <property type="project" value="TreeGrafter"/>
</dbReference>
<evidence type="ECO:0000256" key="8">
    <source>
        <dbReference type="ARBA" id="ARBA00023136"/>
    </source>
</evidence>
<dbReference type="InterPro" id="IPR023214">
    <property type="entry name" value="HAD_sf"/>
</dbReference>
<evidence type="ECO:0000256" key="9">
    <source>
        <dbReference type="SAM" id="MobiDB-lite"/>
    </source>
</evidence>
<dbReference type="Pfam" id="PF00122">
    <property type="entry name" value="E1-E2_ATPase"/>
    <property type="match status" value="1"/>
</dbReference>
<feature type="transmembrane region" description="Helical" evidence="10">
    <location>
        <begin position="142"/>
        <end position="165"/>
    </location>
</feature>
<dbReference type="SUPFAM" id="SSF81653">
    <property type="entry name" value="Calcium ATPase, transduction domain A"/>
    <property type="match status" value="1"/>
</dbReference>
<dbReference type="SFLD" id="SFLDG00002">
    <property type="entry name" value="C1.7:_P-type_atpase_like"/>
    <property type="match status" value="1"/>
</dbReference>
<keyword evidence="3 10" id="KW-0812">Transmembrane</keyword>
<evidence type="ECO:0000256" key="3">
    <source>
        <dbReference type="ARBA" id="ARBA00022692"/>
    </source>
</evidence>